<evidence type="ECO:0000256" key="1">
    <source>
        <dbReference type="SAM" id="MobiDB-lite"/>
    </source>
</evidence>
<dbReference type="RefSeq" id="WP_270082049.1">
    <property type="nucleotide sequence ID" value="NZ_CP115300.1"/>
</dbReference>
<gene>
    <name evidence="3" type="ORF">O1G22_16400</name>
</gene>
<keyword evidence="4" id="KW-1185">Reference proteome</keyword>
<feature type="transmembrane region" description="Helical" evidence="2">
    <location>
        <begin position="162"/>
        <end position="181"/>
    </location>
</feature>
<evidence type="ECO:0000256" key="2">
    <source>
        <dbReference type="SAM" id="Phobius"/>
    </source>
</evidence>
<dbReference type="EMBL" id="CP115300">
    <property type="protein sequence ID" value="WBO64300.1"/>
    <property type="molecule type" value="Genomic_DNA"/>
</dbReference>
<evidence type="ECO:0008006" key="5">
    <source>
        <dbReference type="Google" id="ProtNLM"/>
    </source>
</evidence>
<keyword evidence="2" id="KW-1133">Transmembrane helix</keyword>
<feature type="transmembrane region" description="Helical" evidence="2">
    <location>
        <begin position="137"/>
        <end position="156"/>
    </location>
</feature>
<accession>A0ABY7P419</accession>
<evidence type="ECO:0000313" key="3">
    <source>
        <dbReference type="EMBL" id="WBO64300.1"/>
    </source>
</evidence>
<feature type="transmembrane region" description="Helical" evidence="2">
    <location>
        <begin position="107"/>
        <end position="125"/>
    </location>
</feature>
<keyword evidence="2" id="KW-0472">Membrane</keyword>
<proteinExistence type="predicted"/>
<organism evidence="3 4">
    <name type="scientific">Streptomyces camelliae</name>
    <dbReference type="NCBI Taxonomy" id="3004093"/>
    <lineage>
        <taxon>Bacteria</taxon>
        <taxon>Bacillati</taxon>
        <taxon>Actinomycetota</taxon>
        <taxon>Actinomycetes</taxon>
        <taxon>Kitasatosporales</taxon>
        <taxon>Streptomycetaceae</taxon>
        <taxon>Streptomyces</taxon>
    </lineage>
</organism>
<feature type="transmembrane region" description="Helical" evidence="2">
    <location>
        <begin position="61"/>
        <end position="84"/>
    </location>
</feature>
<feature type="compositionally biased region" description="Low complexity" evidence="1">
    <location>
        <begin position="13"/>
        <end position="24"/>
    </location>
</feature>
<keyword evidence="2" id="KW-0812">Transmembrane</keyword>
<dbReference type="Proteomes" id="UP001212326">
    <property type="component" value="Chromosome"/>
</dbReference>
<sequence length="186" mass="19847">MSFGDPNNPYGPPQGQQQGYGYPQQPQQPGYGYPAAPPVQQSYGMGAPMTAMPGNVSAARVLLWVIVGFQVIGVAIFAYAGVVIKKAKDDSSISLPSTLRDYQPGEMWAFAVLALAWLVWAAVLASRFNTGGNGLRVTALVFGILTAVIAVFPFTFAGIFHLVLGILIACFVGGSNGKAWFNRPRY</sequence>
<protein>
    <recommendedName>
        <fullName evidence="5">Integral membrane protein</fullName>
    </recommendedName>
</protein>
<name>A0ABY7P419_9ACTN</name>
<reference evidence="3 4" key="1">
    <citation type="submission" date="2022-12" db="EMBL/GenBank/DDBJ databases">
        <authorList>
            <person name="Mo P."/>
        </authorList>
    </citation>
    <scope>NUCLEOTIDE SEQUENCE [LARGE SCALE GENOMIC DNA]</scope>
    <source>
        <strain evidence="3 4">HUAS 2-6</strain>
    </source>
</reference>
<feature type="region of interest" description="Disordered" evidence="1">
    <location>
        <begin position="1"/>
        <end position="24"/>
    </location>
</feature>
<evidence type="ECO:0000313" key="4">
    <source>
        <dbReference type="Proteomes" id="UP001212326"/>
    </source>
</evidence>